<accession>A0A1I8PZU8</accession>
<protein>
    <submittedName>
        <fullName evidence="1">Uncharacterized protein</fullName>
    </submittedName>
</protein>
<dbReference type="VEuPathDB" id="VectorBase:SCAU012560"/>
<keyword evidence="2" id="KW-1185">Reference proteome</keyword>
<dbReference type="KEGG" id="scac:106089715"/>
<dbReference type="EnsemblMetazoa" id="SCAU012560-RB">
    <property type="protein sequence ID" value="SCAU012560-PB"/>
    <property type="gene ID" value="SCAU012560"/>
</dbReference>
<name>A0A1I8PZU8_STOCA</name>
<dbReference type="EnsemblMetazoa" id="SCAU012560-RC">
    <property type="protein sequence ID" value="SCAU012560-PC"/>
    <property type="gene ID" value="SCAU012560"/>
</dbReference>
<organism evidence="1 2">
    <name type="scientific">Stomoxys calcitrans</name>
    <name type="common">Stable fly</name>
    <name type="synonym">Conops calcitrans</name>
    <dbReference type="NCBI Taxonomy" id="35570"/>
    <lineage>
        <taxon>Eukaryota</taxon>
        <taxon>Metazoa</taxon>
        <taxon>Ecdysozoa</taxon>
        <taxon>Arthropoda</taxon>
        <taxon>Hexapoda</taxon>
        <taxon>Insecta</taxon>
        <taxon>Pterygota</taxon>
        <taxon>Neoptera</taxon>
        <taxon>Endopterygota</taxon>
        <taxon>Diptera</taxon>
        <taxon>Brachycera</taxon>
        <taxon>Muscomorpha</taxon>
        <taxon>Muscoidea</taxon>
        <taxon>Muscidae</taxon>
        <taxon>Stomoxys</taxon>
    </lineage>
</organism>
<sequence>MSSGDSKFVTIKTAPQLNGLQQLSCFGWWQLGKWLWCLALLLQLSVASCTPLPSTASPLMTSSSLQFNSGTSLSELPLSSVAASVVGEEMTILTPGQMVINAVPEKDRSCFLEYQMARAIYGLSDSENNTMEDIIEHYENERPQIKNVPIYENFAADLLQWLTETFHLSPEDVYNELRSRSPLMCTSDGVCYSSDDLACFCCPF</sequence>
<evidence type="ECO:0000313" key="2">
    <source>
        <dbReference type="Proteomes" id="UP000095300"/>
    </source>
</evidence>
<dbReference type="EnsemblMetazoa" id="SCAU012560-RA">
    <property type="protein sequence ID" value="SCAU012560-PA"/>
    <property type="gene ID" value="SCAU012560"/>
</dbReference>
<dbReference type="Proteomes" id="UP000095300">
    <property type="component" value="Unassembled WGS sequence"/>
</dbReference>
<reference evidence="2" key="1">
    <citation type="submission" date="2015-05" db="EMBL/GenBank/DDBJ databases">
        <authorList>
            <person name="Wilson R.K."/>
            <person name="Warren W.C."/>
            <person name="Olafson P."/>
        </authorList>
    </citation>
    <scope>NUCLEOTIDE SEQUENCE [LARGE SCALE GENOMIC DNA]</scope>
    <source>
        <strain evidence="2">USDA</strain>
    </source>
</reference>
<proteinExistence type="predicted"/>
<dbReference type="OrthoDB" id="7764597at2759"/>
<gene>
    <name evidence="1" type="primary">106089715</name>
</gene>
<reference evidence="1" key="2">
    <citation type="submission" date="2020-05" db="UniProtKB">
        <authorList>
            <consortium name="EnsemblMetazoa"/>
        </authorList>
    </citation>
    <scope>IDENTIFICATION</scope>
    <source>
        <strain evidence="1">USDA</strain>
    </source>
</reference>
<dbReference type="AlphaFoldDB" id="A0A1I8PZU8"/>
<evidence type="ECO:0000313" key="1">
    <source>
        <dbReference type="EnsemblMetazoa" id="SCAU012560-PB"/>
    </source>
</evidence>